<evidence type="ECO:0000256" key="3">
    <source>
        <dbReference type="PIRSR" id="PIRSR630564-1"/>
    </source>
</evidence>
<organism evidence="8">
    <name type="scientific">Schistosoma mansoni</name>
    <name type="common">Blood fluke</name>
    <dbReference type="NCBI Taxonomy" id="6183"/>
    <lineage>
        <taxon>Eukaryota</taxon>
        <taxon>Metazoa</taxon>
        <taxon>Spiralia</taxon>
        <taxon>Lophotrochozoa</taxon>
        <taxon>Platyhelminthes</taxon>
        <taxon>Trematoda</taxon>
        <taxon>Digenea</taxon>
        <taxon>Strigeidida</taxon>
        <taxon>Schistosomatoidea</taxon>
        <taxon>Schistosomatidae</taxon>
        <taxon>Schistosoma</taxon>
    </lineage>
</organism>
<evidence type="ECO:0000256" key="1">
    <source>
        <dbReference type="ARBA" id="ARBA00004184"/>
    </source>
</evidence>
<sequence>MVSKNILYGSSRFRSRGRFPVLTYLHPNGKSALCRSSQPLAGFSSKSTEDQVLLEAIRNSNPDSNILYVVDTRPAINAFTNRAQGKGYEDTNVYRNAVIQFFDIENIHVVRSSLEKLLKVCRNPTINLEQFTSGLNKSGWLKHLHAILEAAHFVAKRLDEGNSVLVHCSDGWDRTAQVCALAQIILDPYYRTFLGLQALIEKDWIQFGYKFTERCGLVSGADPREISPIFTQFLDCLRHLLEICPTKFEYNIKLLQYLHDQIYSAVFGTFIGCSEKERIHLRVQQSTYSLWGYLNRYRDGWINPFYEHNSVWTDCFIDGGGGSNYKYNISSNFETDELITVGVELINDGIGNSRYAADILPVHILCAPLFRLWRDLYLHWEWRLPKYDLQRENHVSDYLSGLSTLLDHNRLLEARIRQLQELLKCKIVFGKNDLCNSIDKSITSKLMNDDENKQAVIDTISNLFHFQRTIVSSPTHNNNANNHSRVRTKDNSVTSDQKHLSQPTIEQLKCEMSIINVNWTHCFKSGSLCCVCNSLLALSNQSSSKLRSHSTSWFGLLCKKLVYQYQNRTTQKITVQTKATQL</sequence>
<reference evidence="8" key="1">
    <citation type="submission" date="2019-11" db="UniProtKB">
        <authorList>
            <consortium name="WormBaseParasite"/>
        </authorList>
    </citation>
    <scope>IDENTIFICATION</scope>
    <source>
        <strain evidence="8">Puerto Rican</strain>
    </source>
</reference>
<evidence type="ECO:0000256" key="5">
    <source>
        <dbReference type="SAM" id="MobiDB-lite"/>
    </source>
</evidence>
<feature type="binding site" evidence="4">
    <location>
        <begin position="168"/>
        <end position="174"/>
    </location>
    <ligand>
        <name>substrate</name>
    </ligand>
</feature>
<evidence type="ECO:0000259" key="6">
    <source>
        <dbReference type="PROSITE" id="PS50056"/>
    </source>
</evidence>
<dbReference type="InParanoid" id="A0A5K4EX84"/>
<dbReference type="InterPro" id="IPR000387">
    <property type="entry name" value="Tyr_Pase_dom"/>
</dbReference>
<feature type="active site" description="Phosphocysteine intermediate" evidence="3">
    <location>
        <position position="168"/>
    </location>
</feature>
<dbReference type="PROSITE" id="PS00383">
    <property type="entry name" value="TYR_PHOSPHATASE_1"/>
    <property type="match status" value="1"/>
</dbReference>
<dbReference type="PROSITE" id="PS51339">
    <property type="entry name" value="PPASE_MYOTUBULARIN"/>
    <property type="match status" value="1"/>
</dbReference>
<evidence type="ECO:0000256" key="4">
    <source>
        <dbReference type="PIRSR" id="PIRSR630564-2"/>
    </source>
</evidence>
<feature type="domain" description="Tyrosine specific protein phosphatases" evidence="6">
    <location>
        <begin position="145"/>
        <end position="181"/>
    </location>
</feature>
<dbReference type="GO" id="GO:0005737">
    <property type="term" value="C:cytoplasm"/>
    <property type="evidence" value="ECO:0007669"/>
    <property type="project" value="TreeGrafter"/>
</dbReference>
<dbReference type="InterPro" id="IPR010569">
    <property type="entry name" value="Myotubularin-like_Pase_dom"/>
</dbReference>
<dbReference type="Gene3D" id="3.90.190.10">
    <property type="entry name" value="Protein tyrosine phosphatase superfamily"/>
    <property type="match status" value="1"/>
</dbReference>
<proteinExistence type="inferred from homology"/>
<evidence type="ECO:0000313" key="8">
    <source>
        <dbReference type="WBParaSite" id="Smp_180520.2"/>
    </source>
</evidence>
<dbReference type="SUPFAM" id="SSF52799">
    <property type="entry name" value="(Phosphotyrosine protein) phosphatases II"/>
    <property type="match status" value="1"/>
</dbReference>
<accession>A0A5K4EX84</accession>
<dbReference type="PANTHER" id="PTHR10807:SF8">
    <property type="entry name" value="PHOSPHATIDYLINOSITOL-3-PHOSPHATE PHOSPHATASE"/>
    <property type="match status" value="1"/>
</dbReference>
<feature type="compositionally biased region" description="Polar residues" evidence="5">
    <location>
        <begin position="474"/>
        <end position="483"/>
    </location>
</feature>
<dbReference type="STRING" id="6183.A0A5K4EX84"/>
<dbReference type="PANTHER" id="PTHR10807">
    <property type="entry name" value="MYOTUBULARIN-RELATED"/>
    <property type="match status" value="1"/>
</dbReference>
<dbReference type="InterPro" id="IPR016130">
    <property type="entry name" value="Tyr_Pase_AS"/>
</dbReference>
<feature type="region of interest" description="Disordered" evidence="5">
    <location>
        <begin position="474"/>
        <end position="498"/>
    </location>
</feature>
<dbReference type="InterPro" id="IPR030564">
    <property type="entry name" value="Myotubularin"/>
</dbReference>
<comment type="similarity">
    <text evidence="2">Belongs to the protein-tyrosine phosphatase family. Non-receptor class myotubularin subfamily.</text>
</comment>
<dbReference type="GO" id="GO:0046856">
    <property type="term" value="P:phosphatidylinositol dephosphorylation"/>
    <property type="evidence" value="ECO:0007669"/>
    <property type="project" value="TreeGrafter"/>
</dbReference>
<comment type="subcellular location">
    <subcellularLocation>
        <location evidence="1">Endomembrane system</location>
        <topology evidence="1">Peripheral membrane protein</topology>
    </subcellularLocation>
</comment>
<dbReference type="GO" id="GO:0012505">
    <property type="term" value="C:endomembrane system"/>
    <property type="evidence" value="ECO:0007669"/>
    <property type="project" value="UniProtKB-SubCell"/>
</dbReference>
<protein>
    <submittedName>
        <fullName evidence="8">Myotubularin-related protein</fullName>
    </submittedName>
</protein>
<dbReference type="InterPro" id="IPR029021">
    <property type="entry name" value="Prot-tyrosine_phosphatase-like"/>
</dbReference>
<feature type="binding site" evidence="4">
    <location>
        <begin position="106"/>
        <end position="107"/>
    </location>
    <ligand>
        <name>substrate</name>
    </ligand>
</feature>
<dbReference type="GO" id="GO:0004438">
    <property type="term" value="F:phosphatidylinositol-3-phosphate phosphatase activity"/>
    <property type="evidence" value="ECO:0007669"/>
    <property type="project" value="TreeGrafter"/>
</dbReference>
<dbReference type="FunCoup" id="A0A5K4EX84">
    <property type="interactions" value="236"/>
</dbReference>
<dbReference type="WBParaSite" id="Smp_180520.2">
    <property type="protein sequence ID" value="Smp_180520.2"/>
    <property type="gene ID" value="Smp_180520"/>
</dbReference>
<dbReference type="GO" id="GO:0106018">
    <property type="term" value="F:phosphatidylinositol-3,5-bisphosphate phosphatase activity"/>
    <property type="evidence" value="ECO:0007669"/>
    <property type="project" value="TreeGrafter"/>
</dbReference>
<feature type="domain" description="Myotubularin phosphatase" evidence="7">
    <location>
        <begin position="1"/>
        <end position="377"/>
    </location>
</feature>
<evidence type="ECO:0000256" key="2">
    <source>
        <dbReference type="ARBA" id="ARBA00007471"/>
    </source>
</evidence>
<name>A0A5K4EX84_SCHMA</name>
<dbReference type="PROSITE" id="PS50056">
    <property type="entry name" value="TYR_PHOSPHATASE_2"/>
    <property type="match status" value="1"/>
</dbReference>
<dbReference type="AlphaFoldDB" id="A0A5K4EX84"/>
<evidence type="ECO:0000259" key="7">
    <source>
        <dbReference type="PROSITE" id="PS51339"/>
    </source>
</evidence>
<dbReference type="Pfam" id="PF06602">
    <property type="entry name" value="Myotub-related"/>
    <property type="match status" value="1"/>
</dbReference>